<evidence type="ECO:0000256" key="6">
    <source>
        <dbReference type="ARBA" id="ARBA00023015"/>
    </source>
</evidence>
<keyword evidence="15" id="KW-1185">Reference proteome</keyword>
<dbReference type="GO" id="GO:0000156">
    <property type="term" value="F:phosphorelay response regulator activity"/>
    <property type="evidence" value="ECO:0007669"/>
    <property type="project" value="TreeGrafter"/>
</dbReference>
<dbReference type="Pfam" id="PF00072">
    <property type="entry name" value="Response_reg"/>
    <property type="match status" value="1"/>
</dbReference>
<dbReference type="InterPro" id="IPR039420">
    <property type="entry name" value="WalR-like"/>
</dbReference>
<dbReference type="CDD" id="cd17620">
    <property type="entry name" value="REC_OmpR_KdpE-like"/>
    <property type="match status" value="1"/>
</dbReference>
<evidence type="ECO:0000256" key="8">
    <source>
        <dbReference type="ARBA" id="ARBA00023163"/>
    </source>
</evidence>
<comment type="function">
    <text evidence="9">May play the central regulatory role in sporulation. It may be an element of the effector pathway responsible for the activation of sporulation genes in response to nutritional stress. Spo0A may act in concert with spo0H (a sigma factor) to control the expression of some genes that are critical to the sporulation process.</text>
</comment>
<dbReference type="AlphaFoldDB" id="A0A1M5Z7V6"/>
<evidence type="ECO:0000256" key="4">
    <source>
        <dbReference type="ARBA" id="ARBA00022553"/>
    </source>
</evidence>
<dbReference type="GO" id="GO:0000987">
    <property type="term" value="F:cis-regulatory region sequence-specific DNA binding"/>
    <property type="evidence" value="ECO:0007669"/>
    <property type="project" value="UniProtKB-ARBA"/>
</dbReference>
<dbReference type="Proteomes" id="UP000183995">
    <property type="component" value="Unassembled WGS sequence"/>
</dbReference>
<sequence length="236" mass="26410">MENKQLVMIVDDEDSICHFISAVLTSNGFNVLKSATGREAVSLAASRCPDLILLDLGLPDMDGLEVLKQLRQWTVLPVIVVSARGLEREKVEALDLGADDYITKPFGTAELLARIRTALRHSRRTGSAAAPEAGKMTIRELEIDYDKRLVTLAGKDVHLTPIEYKIIVLLSKYIGRVLTHDFIIREVWGPYTGDHANEVQALRVNMANIRRKLEENPAEPRYIVTEVGVGYRMTEE</sequence>
<evidence type="ECO:0000256" key="7">
    <source>
        <dbReference type="ARBA" id="ARBA00023125"/>
    </source>
</evidence>
<dbReference type="InterPro" id="IPR011006">
    <property type="entry name" value="CheY-like_superfamily"/>
</dbReference>
<proteinExistence type="predicted"/>
<dbReference type="STRING" id="1123282.SAMN02745823_03364"/>
<evidence type="ECO:0000313" key="14">
    <source>
        <dbReference type="EMBL" id="SHI20264.1"/>
    </source>
</evidence>
<dbReference type="SUPFAM" id="SSF52172">
    <property type="entry name" value="CheY-like"/>
    <property type="match status" value="1"/>
</dbReference>
<keyword evidence="8" id="KW-0804">Transcription</keyword>
<gene>
    <name evidence="14" type="ORF">SAMN02745823_03364</name>
</gene>
<dbReference type="PANTHER" id="PTHR48111">
    <property type="entry name" value="REGULATOR OF RPOS"/>
    <property type="match status" value="1"/>
</dbReference>
<dbReference type="Gene3D" id="6.10.250.690">
    <property type="match status" value="1"/>
</dbReference>
<dbReference type="Pfam" id="PF00486">
    <property type="entry name" value="Trans_reg_C"/>
    <property type="match status" value="1"/>
</dbReference>
<evidence type="ECO:0000256" key="11">
    <source>
        <dbReference type="PROSITE-ProRule" id="PRU01091"/>
    </source>
</evidence>
<dbReference type="PROSITE" id="PS51755">
    <property type="entry name" value="OMPR_PHOB"/>
    <property type="match status" value="1"/>
</dbReference>
<dbReference type="PROSITE" id="PS50110">
    <property type="entry name" value="RESPONSE_REGULATORY"/>
    <property type="match status" value="1"/>
</dbReference>
<accession>A0A1M5Z7V6</accession>
<reference evidence="14 15" key="1">
    <citation type="submission" date="2016-11" db="EMBL/GenBank/DDBJ databases">
        <authorList>
            <person name="Jaros S."/>
            <person name="Januszkiewicz K."/>
            <person name="Wedrychowicz H."/>
        </authorList>
    </citation>
    <scope>NUCLEOTIDE SEQUENCE [LARGE SCALE GENOMIC DNA]</scope>
    <source>
        <strain evidence="14 15">DSM 10068</strain>
    </source>
</reference>
<evidence type="ECO:0000256" key="5">
    <source>
        <dbReference type="ARBA" id="ARBA00023012"/>
    </source>
</evidence>
<feature type="domain" description="OmpR/PhoB-type" evidence="13">
    <location>
        <begin position="133"/>
        <end position="235"/>
    </location>
</feature>
<dbReference type="InterPro" id="IPR001867">
    <property type="entry name" value="OmpR/PhoB-type_DNA-bd"/>
</dbReference>
<evidence type="ECO:0000256" key="1">
    <source>
        <dbReference type="ARBA" id="ARBA00004496"/>
    </source>
</evidence>
<evidence type="ECO:0000256" key="3">
    <source>
        <dbReference type="ARBA" id="ARBA00022490"/>
    </source>
</evidence>
<keyword evidence="6" id="KW-0805">Transcription regulation</keyword>
<dbReference type="PANTHER" id="PTHR48111:SF50">
    <property type="entry name" value="KDP OPERON TRANSCRIPTIONAL REGULATORY PROTEIN KDPE"/>
    <property type="match status" value="1"/>
</dbReference>
<feature type="domain" description="Response regulatory" evidence="12">
    <location>
        <begin position="6"/>
        <end position="119"/>
    </location>
</feature>
<feature type="modified residue" description="4-aspartylphosphate" evidence="10">
    <location>
        <position position="55"/>
    </location>
</feature>
<dbReference type="SMART" id="SM00448">
    <property type="entry name" value="REC"/>
    <property type="match status" value="1"/>
</dbReference>
<evidence type="ECO:0000259" key="12">
    <source>
        <dbReference type="PROSITE" id="PS50110"/>
    </source>
</evidence>
<dbReference type="GO" id="GO:0042802">
    <property type="term" value="F:identical protein binding"/>
    <property type="evidence" value="ECO:0007669"/>
    <property type="project" value="UniProtKB-ARBA"/>
</dbReference>
<keyword evidence="7 11" id="KW-0238">DNA-binding</keyword>
<dbReference type="GO" id="GO:0032993">
    <property type="term" value="C:protein-DNA complex"/>
    <property type="evidence" value="ECO:0007669"/>
    <property type="project" value="TreeGrafter"/>
</dbReference>
<name>A0A1M5Z7V6_9FIRM</name>
<keyword evidence="3" id="KW-0963">Cytoplasm</keyword>
<evidence type="ECO:0000256" key="9">
    <source>
        <dbReference type="ARBA" id="ARBA00024867"/>
    </source>
</evidence>
<feature type="DNA-binding region" description="OmpR/PhoB-type" evidence="11">
    <location>
        <begin position="133"/>
        <end position="235"/>
    </location>
</feature>
<dbReference type="Gene3D" id="3.40.50.2300">
    <property type="match status" value="1"/>
</dbReference>
<keyword evidence="5" id="KW-0902">Two-component regulatory system</keyword>
<protein>
    <recommendedName>
        <fullName evidence="2">Stage 0 sporulation protein A homolog</fullName>
    </recommendedName>
</protein>
<dbReference type="SMART" id="SM00862">
    <property type="entry name" value="Trans_reg_C"/>
    <property type="match status" value="1"/>
</dbReference>
<keyword evidence="4 10" id="KW-0597">Phosphoprotein</keyword>
<comment type="subcellular location">
    <subcellularLocation>
        <location evidence="1">Cytoplasm</location>
    </subcellularLocation>
</comment>
<evidence type="ECO:0000313" key="15">
    <source>
        <dbReference type="Proteomes" id="UP000183995"/>
    </source>
</evidence>
<dbReference type="InterPro" id="IPR036388">
    <property type="entry name" value="WH-like_DNA-bd_sf"/>
</dbReference>
<evidence type="ECO:0000259" key="13">
    <source>
        <dbReference type="PROSITE" id="PS51755"/>
    </source>
</evidence>
<evidence type="ECO:0000256" key="2">
    <source>
        <dbReference type="ARBA" id="ARBA00018672"/>
    </source>
</evidence>
<dbReference type="Gene3D" id="1.10.10.10">
    <property type="entry name" value="Winged helix-like DNA-binding domain superfamily/Winged helix DNA-binding domain"/>
    <property type="match status" value="1"/>
</dbReference>
<organism evidence="14 15">
    <name type="scientific">Sporobacter termitidis DSM 10068</name>
    <dbReference type="NCBI Taxonomy" id="1123282"/>
    <lineage>
        <taxon>Bacteria</taxon>
        <taxon>Bacillati</taxon>
        <taxon>Bacillota</taxon>
        <taxon>Clostridia</taxon>
        <taxon>Eubacteriales</taxon>
        <taxon>Oscillospiraceae</taxon>
        <taxon>Sporobacter</taxon>
    </lineage>
</organism>
<dbReference type="OrthoDB" id="9802426at2"/>
<dbReference type="InterPro" id="IPR001789">
    <property type="entry name" value="Sig_transdc_resp-reg_receiver"/>
</dbReference>
<dbReference type="RefSeq" id="WP_073081585.1">
    <property type="nucleotide sequence ID" value="NZ_FQXV01000014.1"/>
</dbReference>
<evidence type="ECO:0000256" key="10">
    <source>
        <dbReference type="PROSITE-ProRule" id="PRU00169"/>
    </source>
</evidence>
<dbReference type="CDD" id="cd00383">
    <property type="entry name" value="trans_reg_C"/>
    <property type="match status" value="1"/>
</dbReference>
<dbReference type="GO" id="GO:0045893">
    <property type="term" value="P:positive regulation of DNA-templated transcription"/>
    <property type="evidence" value="ECO:0007669"/>
    <property type="project" value="UniProtKB-ARBA"/>
</dbReference>
<dbReference type="GO" id="GO:0005829">
    <property type="term" value="C:cytosol"/>
    <property type="evidence" value="ECO:0007669"/>
    <property type="project" value="TreeGrafter"/>
</dbReference>
<dbReference type="FunFam" id="3.40.50.2300:FF:000021">
    <property type="entry name" value="Two-component system response regulator KdpE"/>
    <property type="match status" value="1"/>
</dbReference>
<dbReference type="EMBL" id="FQXV01000014">
    <property type="protein sequence ID" value="SHI20264.1"/>
    <property type="molecule type" value="Genomic_DNA"/>
</dbReference>